<dbReference type="InterPro" id="IPR038509">
    <property type="entry name" value="IFS_sf"/>
</dbReference>
<organism evidence="1 2">
    <name type="scientific">Ruminococcus bicirculans</name>
    <name type="common">ex Wegman et al. 2014</name>
    <dbReference type="NCBI Taxonomy" id="1160721"/>
    <lineage>
        <taxon>Bacteria</taxon>
        <taxon>Bacillati</taxon>
        <taxon>Bacillota</taxon>
        <taxon>Clostridia</taxon>
        <taxon>Eubacteriales</taxon>
        <taxon>Oscillospiraceae</taxon>
        <taxon>Ruminococcus</taxon>
    </lineage>
</organism>
<sequence>MSPLLIQIDIFDVKIENVYSSFGGKGNVMKLEKQITNGELLELTKKAFENNEVAEFLCGEKGYACPISHFVPANVPTDFSRIIDFGVYKLYEETKNEKIVAKFEEAILYLLDCDPAKNWIAFMVCWNQIRNEKRHEAPFKFINQELIEKLKETLLKHEKELRVCKEWQGWNEENGLWQEITRINNIATKDYGVSIL</sequence>
<dbReference type="Gene3D" id="1.25.40.520">
    <property type="match status" value="1"/>
</dbReference>
<protein>
    <recommendedName>
        <fullName evidence="3">Protein kinase domain-containing protein</fullName>
    </recommendedName>
</protein>
<evidence type="ECO:0000313" key="1">
    <source>
        <dbReference type="EMBL" id="CCO04659.1"/>
    </source>
</evidence>
<name>A0ABM9QFJ8_9FIRM</name>
<accession>A0ABM9QFJ8</accession>
<keyword evidence="2" id="KW-1185">Reference proteome</keyword>
<evidence type="ECO:0000313" key="2">
    <source>
        <dbReference type="Proteomes" id="UP000027600"/>
    </source>
</evidence>
<dbReference type="Proteomes" id="UP000027600">
    <property type="component" value="Chromosome I"/>
</dbReference>
<dbReference type="EMBL" id="HF545616">
    <property type="protein sequence ID" value="CCO04659.1"/>
    <property type="molecule type" value="Genomic_DNA"/>
</dbReference>
<evidence type="ECO:0008006" key="3">
    <source>
        <dbReference type="Google" id="ProtNLM"/>
    </source>
</evidence>
<gene>
    <name evidence="1" type="ORF">RBI_I00944</name>
</gene>
<reference evidence="1 2" key="1">
    <citation type="journal article" date="2014" name="Int. J. Syst. Evol. Microbiol.">
        <title>Complete genome of a new Firmicutes species belonging to the dominant human colonic microbiota ('Ruminococcus bicirculans') reveals two chromosomes and a selective capacity to utilize plant glucans.</title>
        <authorList>
            <consortium name="NISC Comparative Sequencing Program"/>
            <person name="Wegmann U."/>
            <person name="Louis P."/>
            <person name="Goesmann A."/>
            <person name="Henrissat B."/>
            <person name="Duncan S.H."/>
            <person name="Flint H.J."/>
        </authorList>
    </citation>
    <scope>NUCLEOTIDE SEQUENCE [LARGE SCALE GENOMIC DNA]</scope>
    <source>
        <strain evidence="1 2">80/3</strain>
    </source>
</reference>
<proteinExistence type="predicted"/>